<dbReference type="Proteomes" id="UP000286931">
    <property type="component" value="Unassembled WGS sequence"/>
</dbReference>
<dbReference type="GO" id="GO:0016787">
    <property type="term" value="F:hydrolase activity"/>
    <property type="evidence" value="ECO:0007669"/>
    <property type="project" value="UniProtKB-KW"/>
</dbReference>
<dbReference type="Pfam" id="PF00702">
    <property type="entry name" value="Hydrolase"/>
    <property type="match status" value="1"/>
</dbReference>
<gene>
    <name evidence="2" type="ORF">EHYA_08823</name>
</gene>
<dbReference type="InterPro" id="IPR023214">
    <property type="entry name" value="HAD_sf"/>
</dbReference>
<dbReference type="InterPro" id="IPR036412">
    <property type="entry name" value="HAD-like_sf"/>
</dbReference>
<reference evidence="2 3" key="1">
    <citation type="submission" date="2018-12" db="EMBL/GenBank/DDBJ databases">
        <title>Draft genome sequence of Embleya hyalina NBRC 13850T.</title>
        <authorList>
            <person name="Komaki H."/>
            <person name="Hosoyama A."/>
            <person name="Kimura A."/>
            <person name="Ichikawa N."/>
            <person name="Tamura T."/>
        </authorList>
    </citation>
    <scope>NUCLEOTIDE SEQUENCE [LARGE SCALE GENOMIC DNA]</scope>
    <source>
        <strain evidence="2 3">NBRC 13850</strain>
    </source>
</reference>
<dbReference type="PANTHER" id="PTHR43316:SF3">
    <property type="entry name" value="HALOACID DEHALOGENASE, TYPE II (AFU_ORTHOLOGUE AFUA_2G07750)-RELATED"/>
    <property type="match status" value="1"/>
</dbReference>
<dbReference type="Gene3D" id="3.40.50.1000">
    <property type="entry name" value="HAD superfamily/HAD-like"/>
    <property type="match status" value="1"/>
</dbReference>
<dbReference type="SFLD" id="SFLDG01129">
    <property type="entry name" value="C1.5:_HAD__Beta-PGM__Phosphata"/>
    <property type="match status" value="1"/>
</dbReference>
<name>A0A401Z2K6_9ACTN</name>
<organism evidence="2 3">
    <name type="scientific">Embleya hyalina</name>
    <dbReference type="NCBI Taxonomy" id="516124"/>
    <lineage>
        <taxon>Bacteria</taxon>
        <taxon>Bacillati</taxon>
        <taxon>Actinomycetota</taxon>
        <taxon>Actinomycetes</taxon>
        <taxon>Kitasatosporales</taxon>
        <taxon>Streptomycetaceae</taxon>
        <taxon>Embleya</taxon>
    </lineage>
</organism>
<protein>
    <submittedName>
        <fullName evidence="2">Haloacid dehalogenase</fullName>
    </submittedName>
</protein>
<comment type="caution">
    <text evidence="2">The sequence shown here is derived from an EMBL/GenBank/DDBJ whole genome shotgun (WGS) entry which is preliminary data.</text>
</comment>
<dbReference type="InterPro" id="IPR006439">
    <property type="entry name" value="HAD-SF_hydro_IA"/>
</dbReference>
<dbReference type="AlphaFoldDB" id="A0A401Z2K6"/>
<dbReference type="SUPFAM" id="SSF56784">
    <property type="entry name" value="HAD-like"/>
    <property type="match status" value="1"/>
</dbReference>
<accession>A0A401Z2K6</accession>
<dbReference type="NCBIfam" id="TIGR01549">
    <property type="entry name" value="HAD-SF-IA-v1"/>
    <property type="match status" value="1"/>
</dbReference>
<dbReference type="InterPro" id="IPR051540">
    <property type="entry name" value="S-2-haloacid_dehalogenase"/>
</dbReference>
<evidence type="ECO:0000313" key="3">
    <source>
        <dbReference type="Proteomes" id="UP000286931"/>
    </source>
</evidence>
<dbReference type="RefSeq" id="WP_218043249.1">
    <property type="nucleotide sequence ID" value="NZ_BIFH01000045.1"/>
</dbReference>
<evidence type="ECO:0000256" key="1">
    <source>
        <dbReference type="ARBA" id="ARBA00022801"/>
    </source>
</evidence>
<dbReference type="EMBL" id="BIFH01000045">
    <property type="protein sequence ID" value="GCE01084.1"/>
    <property type="molecule type" value="Genomic_DNA"/>
</dbReference>
<proteinExistence type="predicted"/>
<dbReference type="SFLD" id="SFLDS00003">
    <property type="entry name" value="Haloacid_Dehalogenase"/>
    <property type="match status" value="1"/>
</dbReference>
<evidence type="ECO:0000313" key="2">
    <source>
        <dbReference type="EMBL" id="GCE01084.1"/>
    </source>
</evidence>
<sequence>MIRSVVFDVGETLTDDARFWGRWAEWVGVPAHTMSALVGAVTALGMDNAEALRRIRPGFDVDAERTAREAAGVGEVLEEWDLYPDVRPALVELRAAGVWVGVAGNQTRRAGELLRALDLPVDAVAVSEEWGVAKPEDAFFLRLLAWAPGEPHEILYVGDHPVNDHVPAARAGLRTALVRRGPWGYLWAGDPEVNRADWTIDSLSEIAHLIGR</sequence>
<keyword evidence="3" id="KW-1185">Reference proteome</keyword>
<dbReference type="PANTHER" id="PTHR43316">
    <property type="entry name" value="HYDROLASE, HALOACID DELAHOGENASE-RELATED"/>
    <property type="match status" value="1"/>
</dbReference>
<keyword evidence="1" id="KW-0378">Hydrolase</keyword>